<dbReference type="Pfam" id="PF01814">
    <property type="entry name" value="Hemerythrin"/>
    <property type="match status" value="1"/>
</dbReference>
<comment type="caution">
    <text evidence="3">The sequence shown here is derived from an EMBL/GenBank/DDBJ whole genome shotgun (WGS) entry which is preliminary data.</text>
</comment>
<name>A0ABV7PFQ6_9BURK</name>
<sequence>MPSNKTSNATAAVDAVDLLTQQHREVEDLFEQFEKLTDRAKASKKKIADQICNALIMHTTIEEEIFYPATREASKGEEETEDMVDEAVVEHASAKDLIAQIQEMDPGDELYDAKVKVLSEMIEHHVEEEEKEMFPKTRKLKLDMEALGQEMKARQEEIEASQ</sequence>
<accession>A0ABV7PFQ6</accession>
<proteinExistence type="predicted"/>
<dbReference type="Proteomes" id="UP001595665">
    <property type="component" value="Unassembled WGS sequence"/>
</dbReference>
<organism evidence="3 4">
    <name type="scientific">Massilia haematophila</name>
    <dbReference type="NCBI Taxonomy" id="457923"/>
    <lineage>
        <taxon>Bacteria</taxon>
        <taxon>Pseudomonadati</taxon>
        <taxon>Pseudomonadota</taxon>
        <taxon>Betaproteobacteria</taxon>
        <taxon>Burkholderiales</taxon>
        <taxon>Oxalobacteraceae</taxon>
        <taxon>Telluria group</taxon>
        <taxon>Massilia</taxon>
    </lineage>
</organism>
<evidence type="ECO:0000259" key="2">
    <source>
        <dbReference type="Pfam" id="PF01814"/>
    </source>
</evidence>
<feature type="domain" description="Hemerythrin-like" evidence="2">
    <location>
        <begin position="15"/>
        <end position="136"/>
    </location>
</feature>
<keyword evidence="4" id="KW-1185">Reference proteome</keyword>
<reference evidence="4" key="1">
    <citation type="journal article" date="2019" name="Int. J. Syst. Evol. Microbiol.">
        <title>The Global Catalogue of Microorganisms (GCM) 10K type strain sequencing project: providing services to taxonomists for standard genome sequencing and annotation.</title>
        <authorList>
            <consortium name="The Broad Institute Genomics Platform"/>
            <consortium name="The Broad Institute Genome Sequencing Center for Infectious Disease"/>
            <person name="Wu L."/>
            <person name="Ma J."/>
        </authorList>
    </citation>
    <scope>NUCLEOTIDE SEQUENCE [LARGE SCALE GENOMIC DNA]</scope>
    <source>
        <strain evidence="4">CCM 7480</strain>
    </source>
</reference>
<keyword evidence="1" id="KW-0175">Coiled coil</keyword>
<evidence type="ECO:0000313" key="3">
    <source>
        <dbReference type="EMBL" id="MFC3457347.1"/>
    </source>
</evidence>
<dbReference type="RefSeq" id="WP_312551178.1">
    <property type="nucleotide sequence ID" value="NZ_JBHRVV010000001.1"/>
</dbReference>
<dbReference type="EMBL" id="JBHRVV010000001">
    <property type="protein sequence ID" value="MFC3457347.1"/>
    <property type="molecule type" value="Genomic_DNA"/>
</dbReference>
<protein>
    <submittedName>
        <fullName evidence="3">Hemerythrin domain-containing protein</fullName>
    </submittedName>
</protein>
<gene>
    <name evidence="3" type="ORF">ACFOPH_03680</name>
</gene>
<dbReference type="PANTHER" id="PTHR35585:SF1">
    <property type="entry name" value="HHE DOMAIN PROTEIN (AFU_ORTHOLOGUE AFUA_4G00730)"/>
    <property type="match status" value="1"/>
</dbReference>
<dbReference type="Gene3D" id="1.20.120.520">
    <property type="entry name" value="nmb1532 protein domain like"/>
    <property type="match status" value="1"/>
</dbReference>
<evidence type="ECO:0000256" key="1">
    <source>
        <dbReference type="SAM" id="Coils"/>
    </source>
</evidence>
<evidence type="ECO:0000313" key="4">
    <source>
        <dbReference type="Proteomes" id="UP001595665"/>
    </source>
</evidence>
<dbReference type="InterPro" id="IPR012312">
    <property type="entry name" value="Hemerythrin-like"/>
</dbReference>
<dbReference type="PANTHER" id="PTHR35585">
    <property type="entry name" value="HHE DOMAIN PROTEIN (AFU_ORTHOLOGUE AFUA_4G00730)"/>
    <property type="match status" value="1"/>
</dbReference>
<feature type="coiled-coil region" evidence="1">
    <location>
        <begin position="19"/>
        <end position="46"/>
    </location>
</feature>